<dbReference type="AlphaFoldDB" id="A0A1Q4V1Y0"/>
<dbReference type="STRING" id="1048205.AB852_26515"/>
<accession>A0A1Q4V1Y0</accession>
<feature type="region of interest" description="Disordered" evidence="1">
    <location>
        <begin position="27"/>
        <end position="146"/>
    </location>
</feature>
<protein>
    <submittedName>
        <fullName evidence="4">Uncharacterized protein</fullName>
    </submittedName>
</protein>
<name>A0A1Q4V1Y0_9ACTN</name>
<keyword evidence="2" id="KW-0472">Membrane</keyword>
<feature type="transmembrane region" description="Helical" evidence="2">
    <location>
        <begin position="359"/>
        <end position="381"/>
    </location>
</feature>
<feature type="signal peptide" evidence="3">
    <location>
        <begin position="1"/>
        <end position="29"/>
    </location>
</feature>
<evidence type="ECO:0000313" key="5">
    <source>
        <dbReference type="Proteomes" id="UP000186455"/>
    </source>
</evidence>
<evidence type="ECO:0000313" key="4">
    <source>
        <dbReference type="EMBL" id="OKH91821.1"/>
    </source>
</evidence>
<dbReference type="RefSeq" id="WP_073792820.1">
    <property type="nucleotide sequence ID" value="NZ_LFBV01000008.1"/>
</dbReference>
<keyword evidence="2" id="KW-1133">Transmembrane helix</keyword>
<proteinExistence type="predicted"/>
<evidence type="ECO:0000256" key="1">
    <source>
        <dbReference type="SAM" id="MobiDB-lite"/>
    </source>
</evidence>
<evidence type="ECO:0000256" key="2">
    <source>
        <dbReference type="SAM" id="Phobius"/>
    </source>
</evidence>
<keyword evidence="2" id="KW-0812">Transmembrane</keyword>
<feature type="chain" id="PRO_5013135125" evidence="3">
    <location>
        <begin position="30"/>
        <end position="391"/>
    </location>
</feature>
<evidence type="ECO:0000256" key="3">
    <source>
        <dbReference type="SAM" id="SignalP"/>
    </source>
</evidence>
<feature type="compositionally biased region" description="Low complexity" evidence="1">
    <location>
        <begin position="54"/>
        <end position="106"/>
    </location>
</feature>
<keyword evidence="3" id="KW-0732">Signal</keyword>
<feature type="compositionally biased region" description="Low complexity" evidence="1">
    <location>
        <begin position="29"/>
        <end position="47"/>
    </location>
</feature>
<comment type="caution">
    <text evidence="4">The sequence shown here is derived from an EMBL/GenBank/DDBJ whole genome shotgun (WGS) entry which is preliminary data.</text>
</comment>
<gene>
    <name evidence="4" type="ORF">AB852_26515</name>
</gene>
<dbReference type="EMBL" id="LFBV01000008">
    <property type="protein sequence ID" value="OKH91821.1"/>
    <property type="molecule type" value="Genomic_DNA"/>
</dbReference>
<sequence length="391" mass="39958">MKLRRAMAAAAATAVIGPVALLSAPLAHATGSPSATPSESAPASSPASTPPTGEPSDSTSPTASDSASSSASTSASPDPSDSQSTSPAPSDTSSGTSDPGSQSPTGPTGPPNPGESETSGGTDEPGTGKPSEPEPTEDPGDYPRCDEIDEDYEETALETKLSGLPGKIVAGTGWHEFTLTTTNTSRADLNEVAFYAEVENFEIDDPSRFLSPYVSLQFFDVEDKEWREVRDTYVGENGELSEWAGAYFTGVDTMKPQDYVTSKLRLDIKKNAPAGDGYAFGSGGYLDTVDGRQCAAESFGTDAYFTVLTPGSSVKDPGEATPGDGEGGKPKPGPATKPQGVVNQQPVTGNLAATGSSSALPMIGLFGGITVIAGGAAVFIARKRKSAPTAR</sequence>
<keyword evidence="5" id="KW-1185">Reference proteome</keyword>
<feature type="region of interest" description="Disordered" evidence="1">
    <location>
        <begin position="310"/>
        <end position="346"/>
    </location>
</feature>
<dbReference type="Proteomes" id="UP000186455">
    <property type="component" value="Unassembled WGS sequence"/>
</dbReference>
<reference evidence="4 5" key="1">
    <citation type="submission" date="2015-06" db="EMBL/GenBank/DDBJ databases">
        <title>Cloning and characterization of the uncialamcin biosynthetic gene cluster.</title>
        <authorList>
            <person name="Yan X."/>
            <person name="Huang T."/>
            <person name="Ge H."/>
            <person name="Shen B."/>
        </authorList>
    </citation>
    <scope>NUCLEOTIDE SEQUENCE [LARGE SCALE GENOMIC DNA]</scope>
    <source>
        <strain evidence="4 5">DCA2648</strain>
    </source>
</reference>
<organism evidence="4 5">
    <name type="scientific">Streptomyces uncialis</name>
    <dbReference type="NCBI Taxonomy" id="1048205"/>
    <lineage>
        <taxon>Bacteria</taxon>
        <taxon>Bacillati</taxon>
        <taxon>Actinomycetota</taxon>
        <taxon>Actinomycetes</taxon>
        <taxon>Kitasatosporales</taxon>
        <taxon>Streptomycetaceae</taxon>
        <taxon>Streptomyces</taxon>
    </lineage>
</organism>